<protein>
    <submittedName>
        <fullName evidence="7">Cytochrome C oxidase subunit II</fullName>
    </submittedName>
</protein>
<dbReference type="InterPro" id="IPR043472">
    <property type="entry name" value="Macro_dom-like"/>
</dbReference>
<dbReference type="GO" id="GO:0070006">
    <property type="term" value="F:metalloaminopeptidase activity"/>
    <property type="evidence" value="ECO:0007669"/>
    <property type="project" value="InterPro"/>
</dbReference>
<dbReference type="CDD" id="cd00433">
    <property type="entry name" value="Peptidase_M17"/>
    <property type="match status" value="1"/>
</dbReference>
<dbReference type="PANTHER" id="PTHR11963">
    <property type="entry name" value="LEUCINE AMINOPEPTIDASE-RELATED"/>
    <property type="match status" value="1"/>
</dbReference>
<dbReference type="STRING" id="106634.TVD_06820"/>
<keyword evidence="2" id="KW-0031">Aminopeptidase</keyword>
<evidence type="ECO:0000256" key="4">
    <source>
        <dbReference type="ARBA" id="ARBA00022801"/>
    </source>
</evidence>
<dbReference type="KEGG" id="tvr:TVD_06820"/>
<dbReference type="InterPro" id="IPR011356">
    <property type="entry name" value="Leucine_aapep/pepB"/>
</dbReference>
<proteinExistence type="inferred from homology"/>
<dbReference type="GO" id="GO:0005737">
    <property type="term" value="C:cytoplasm"/>
    <property type="evidence" value="ECO:0007669"/>
    <property type="project" value="InterPro"/>
</dbReference>
<dbReference type="SUPFAM" id="SSF53187">
    <property type="entry name" value="Zn-dependent exopeptidases"/>
    <property type="match status" value="1"/>
</dbReference>
<name>A0A0G3G3V4_9GAMM</name>
<dbReference type="InterPro" id="IPR000819">
    <property type="entry name" value="Peptidase_M17_C"/>
</dbReference>
<reference evidence="7 8" key="1">
    <citation type="submission" date="2015-04" db="EMBL/GenBank/DDBJ databases">
        <title>Complete Sequence for the Genome of the Thioalkalivibrio versutus D301.</title>
        <authorList>
            <person name="Mu T."/>
            <person name="Zhou J."/>
            <person name="Xu X."/>
        </authorList>
    </citation>
    <scope>NUCLEOTIDE SEQUENCE [LARGE SCALE GENOMIC DNA]</scope>
    <source>
        <strain evidence="7 8">D301</strain>
    </source>
</reference>
<dbReference type="PANTHER" id="PTHR11963:SF20">
    <property type="entry name" value="PEPTIDASE B"/>
    <property type="match status" value="1"/>
</dbReference>
<dbReference type="Proteomes" id="UP000064201">
    <property type="component" value="Chromosome"/>
</dbReference>
<evidence type="ECO:0000313" key="8">
    <source>
        <dbReference type="Proteomes" id="UP000064201"/>
    </source>
</evidence>
<dbReference type="Gene3D" id="3.40.630.10">
    <property type="entry name" value="Zn peptidases"/>
    <property type="match status" value="1"/>
</dbReference>
<evidence type="ECO:0000313" key="7">
    <source>
        <dbReference type="EMBL" id="AKJ95089.1"/>
    </source>
</evidence>
<evidence type="ECO:0000256" key="3">
    <source>
        <dbReference type="ARBA" id="ARBA00022670"/>
    </source>
</evidence>
<organism evidence="7 8">
    <name type="scientific">Thioalkalivibrio versutus</name>
    <dbReference type="NCBI Taxonomy" id="106634"/>
    <lineage>
        <taxon>Bacteria</taxon>
        <taxon>Pseudomonadati</taxon>
        <taxon>Pseudomonadota</taxon>
        <taxon>Gammaproteobacteria</taxon>
        <taxon>Chromatiales</taxon>
        <taxon>Ectothiorhodospiraceae</taxon>
        <taxon>Thioalkalivibrio</taxon>
    </lineage>
</organism>
<evidence type="ECO:0000259" key="6">
    <source>
        <dbReference type="PROSITE" id="PS00631"/>
    </source>
</evidence>
<keyword evidence="4" id="KW-0378">Hydrolase</keyword>
<accession>A0A0G3G3V4</accession>
<dbReference type="Gene3D" id="3.40.220.10">
    <property type="entry name" value="Leucine Aminopeptidase, subunit E, domain 1"/>
    <property type="match status" value="1"/>
</dbReference>
<sequence>MDSVFVASSDTAVPLIPVSRESLPVRLESAPESWRKWVEASGFEAEPGATLRIPDTEGGLAAVLAGFDAETPIWMVAAAAETLGTGDYRLETDSLNPEIQNLAAIGWGLGRYRFERYREAQDRSPRLVWPEDADQARVLAFVESIGLTRNLINTPAADMMPANLALKARELAEEFGSSLHLVSDSDKLEQDFPCIHAVGAASDHGARVIELTWGAPDAPSLVLVGKGVCFDSGGLNLKPGNSMRQMKKDMGGAAIVLGLARLIMAQALPVRLTVLIGAVENAIGAGAFRPGDVLTARNGKRIEIDNTDAEGRLVLADLLDWAGSFHPDLLVDFATLTGAARVAVGTEISACFTQDEGWARALVEPAREWDDPVCQLPLHTPYRYMLDSDVADIVNSTPGGHGGAITAGLFLKEFVPEGTTWMHFDIMAFNNRARPGRPKGGEAMGMRALFAALESRYRKPG</sequence>
<keyword evidence="8" id="KW-1185">Reference proteome</keyword>
<dbReference type="Pfam" id="PF00883">
    <property type="entry name" value="Peptidase_M17"/>
    <property type="match status" value="1"/>
</dbReference>
<gene>
    <name evidence="7" type="ORF">TVD_06820</name>
</gene>
<comment type="similarity">
    <text evidence="1">Belongs to the peptidase M17 family.</text>
</comment>
<dbReference type="GO" id="GO:0006508">
    <property type="term" value="P:proteolysis"/>
    <property type="evidence" value="ECO:0007669"/>
    <property type="project" value="UniProtKB-KW"/>
</dbReference>
<dbReference type="PRINTS" id="PR00481">
    <property type="entry name" value="LAMNOPPTDASE"/>
</dbReference>
<dbReference type="PROSITE" id="PS00631">
    <property type="entry name" value="CYTOSOL_AP"/>
    <property type="match status" value="1"/>
</dbReference>
<dbReference type="EMBL" id="CP011367">
    <property type="protein sequence ID" value="AKJ95089.1"/>
    <property type="molecule type" value="Genomic_DNA"/>
</dbReference>
<dbReference type="RefSeq" id="WP_047251171.1">
    <property type="nucleotide sequence ID" value="NZ_CP011367.1"/>
</dbReference>
<feature type="domain" description="Cytosol aminopeptidase" evidence="6">
    <location>
        <begin position="306"/>
        <end position="313"/>
    </location>
</feature>
<keyword evidence="5" id="KW-0464">Manganese</keyword>
<dbReference type="OrthoDB" id="9809354at2"/>
<evidence type="ECO:0000256" key="1">
    <source>
        <dbReference type="ARBA" id="ARBA00009528"/>
    </source>
</evidence>
<evidence type="ECO:0000256" key="2">
    <source>
        <dbReference type="ARBA" id="ARBA00022438"/>
    </source>
</evidence>
<dbReference type="AlphaFoldDB" id="A0A0G3G3V4"/>
<dbReference type="GO" id="GO:0030145">
    <property type="term" value="F:manganese ion binding"/>
    <property type="evidence" value="ECO:0007669"/>
    <property type="project" value="InterPro"/>
</dbReference>
<keyword evidence="3" id="KW-0645">Protease</keyword>
<dbReference type="InterPro" id="IPR048816">
    <property type="entry name" value="Peptidase_M17_N_1"/>
</dbReference>
<dbReference type="PATRIC" id="fig|106634.4.peg.1397"/>
<dbReference type="Pfam" id="PF21337">
    <property type="entry name" value="Peptidase_M17_N_1"/>
    <property type="match status" value="1"/>
</dbReference>
<evidence type="ECO:0000256" key="5">
    <source>
        <dbReference type="ARBA" id="ARBA00023211"/>
    </source>
</evidence>